<dbReference type="Proteomes" id="UP001595536">
    <property type="component" value="Unassembled WGS sequence"/>
</dbReference>
<evidence type="ECO:0000256" key="2">
    <source>
        <dbReference type="SAM" id="Phobius"/>
    </source>
</evidence>
<gene>
    <name evidence="3" type="ORF">ACFOEX_12785</name>
</gene>
<keyword evidence="2" id="KW-0812">Transmembrane</keyword>
<protein>
    <recommendedName>
        <fullName evidence="5">AsmA protein</fullName>
    </recommendedName>
</protein>
<evidence type="ECO:0000313" key="4">
    <source>
        <dbReference type="Proteomes" id="UP001595536"/>
    </source>
</evidence>
<feature type="transmembrane region" description="Helical" evidence="2">
    <location>
        <begin position="27"/>
        <end position="48"/>
    </location>
</feature>
<evidence type="ECO:0008006" key="5">
    <source>
        <dbReference type="Google" id="ProtNLM"/>
    </source>
</evidence>
<comment type="caution">
    <text evidence="3">The sequence shown here is derived from an EMBL/GenBank/DDBJ whole genome shotgun (WGS) entry which is preliminary data.</text>
</comment>
<keyword evidence="2" id="KW-0472">Membrane</keyword>
<evidence type="ECO:0000313" key="3">
    <source>
        <dbReference type="EMBL" id="MFC3267217.1"/>
    </source>
</evidence>
<dbReference type="EMBL" id="JBHRUV010000095">
    <property type="protein sequence ID" value="MFC3267217.1"/>
    <property type="molecule type" value="Genomic_DNA"/>
</dbReference>
<proteinExistence type="predicted"/>
<keyword evidence="4" id="KW-1185">Reference proteome</keyword>
<reference evidence="4" key="1">
    <citation type="journal article" date="2019" name="Int. J. Syst. Evol. Microbiol.">
        <title>The Global Catalogue of Microorganisms (GCM) 10K type strain sequencing project: providing services to taxonomists for standard genome sequencing and annotation.</title>
        <authorList>
            <consortium name="The Broad Institute Genomics Platform"/>
            <consortium name="The Broad Institute Genome Sequencing Center for Infectious Disease"/>
            <person name="Wu L."/>
            <person name="Ma J."/>
        </authorList>
    </citation>
    <scope>NUCLEOTIDE SEQUENCE [LARGE SCALE GENOMIC DNA]</scope>
    <source>
        <strain evidence="4">CCM 7941</strain>
    </source>
</reference>
<dbReference type="RefSeq" id="WP_376830427.1">
    <property type="nucleotide sequence ID" value="NZ_JBHLWR010000006.1"/>
</dbReference>
<organism evidence="3 4">
    <name type="scientific">Camelimonas abortus</name>
    <dbReference type="NCBI Taxonomy" id="1017184"/>
    <lineage>
        <taxon>Bacteria</taxon>
        <taxon>Pseudomonadati</taxon>
        <taxon>Pseudomonadota</taxon>
        <taxon>Alphaproteobacteria</taxon>
        <taxon>Hyphomicrobiales</taxon>
        <taxon>Chelatococcaceae</taxon>
        <taxon>Camelimonas</taxon>
    </lineage>
</organism>
<evidence type="ECO:0000256" key="1">
    <source>
        <dbReference type="SAM" id="MobiDB-lite"/>
    </source>
</evidence>
<keyword evidence="2" id="KW-1133">Transmembrane helix</keyword>
<feature type="region of interest" description="Disordered" evidence="1">
    <location>
        <begin position="1"/>
        <end position="23"/>
    </location>
</feature>
<feature type="compositionally biased region" description="Low complexity" evidence="1">
    <location>
        <begin position="1"/>
        <end position="19"/>
    </location>
</feature>
<sequence length="698" mass="71243">MSPHPSSSRSSETGAAGSARPRRGRGIIASGAAAVVVSGVALAAVAQWTAHRVRASLEDAGLRVAEITVNPLSGAVTVDGLDARHDGVRVQVGSVETAAAPFALASPAEAATTVTLTDLVITTPTATVRIPRLEASGDNVDEARLRALFDRDSATPLAERFAALSAARVTMPEVTVEQKNGDVSSTFRLQQVSVTGLKDGVASQAASAAATFETRAGGQTVSGSTGESVTTDVHVAHLARVYTEAAASDADRTPRPVYGSFVARDIRVSARDGQFAIASVSGRDFRMGLTSQPLLALGAAIEKVKDPEALPPKERAAYFRHMAELVGALSLGEGALEGLSFDLAVPADADEDGGEKAEGAAGRRVRGAVARIAVTGGDSGALTATGVKTSTPDGGEVALASASLSGLGAPALARHLRAVAEAAERGAGADDAFSALAFSGRFSLGGLAVDIPGDRPSGRVKFTLKAYDGSYQDPVNGVPTRIDARLDSLVVDLPPEAPDGGDDADALNDAVRRLRAMGYDRVDFSARVEGSWEAATKTLRIGDVSFSVADMGGARLGGLLGDVSSELFSADADRAQAALMAARLKKLTLNVTDGGLGGRFAALQAKEQNGEPGAVRAGWATLAQLLLPSVLGASEGALELSRALGDFIRRSGSLSVTLTSKNPAGDPVGEIVGPALAGDPQALFRQLQVQAEAQAGPR</sequence>
<name>A0ABV7LHE7_9HYPH</name>
<accession>A0ABV7LHE7</accession>